<evidence type="ECO:0000256" key="1">
    <source>
        <dbReference type="SAM" id="SignalP"/>
    </source>
</evidence>
<reference evidence="2" key="1">
    <citation type="submission" date="2024-03" db="EMBL/GenBank/DDBJ databases">
        <title>WGS assembly of Saponaria officinalis var. Norfolk2.</title>
        <authorList>
            <person name="Jenkins J."/>
            <person name="Shu S."/>
            <person name="Grimwood J."/>
            <person name="Barry K."/>
            <person name="Goodstein D."/>
            <person name="Schmutz J."/>
            <person name="Leebens-Mack J."/>
            <person name="Osbourn A."/>
        </authorList>
    </citation>
    <scope>NUCLEOTIDE SEQUENCE [LARGE SCALE GENOMIC DNA]</scope>
    <source>
        <strain evidence="2">JIC</strain>
    </source>
</reference>
<comment type="caution">
    <text evidence="2">The sequence shown here is derived from an EMBL/GenBank/DDBJ whole genome shotgun (WGS) entry which is preliminary data.</text>
</comment>
<evidence type="ECO:0008006" key="4">
    <source>
        <dbReference type="Google" id="ProtNLM"/>
    </source>
</evidence>
<dbReference type="EMBL" id="JBDFQZ010000002">
    <property type="protein sequence ID" value="KAK9749784.1"/>
    <property type="molecule type" value="Genomic_DNA"/>
</dbReference>
<gene>
    <name evidence="2" type="ORF">RND81_02G149900</name>
</gene>
<dbReference type="Proteomes" id="UP001443914">
    <property type="component" value="Unassembled WGS sequence"/>
</dbReference>
<keyword evidence="3" id="KW-1185">Reference proteome</keyword>
<feature type="signal peptide" evidence="1">
    <location>
        <begin position="1"/>
        <end position="21"/>
    </location>
</feature>
<protein>
    <recommendedName>
        <fullName evidence="4">Secreted protein</fullName>
    </recommendedName>
</protein>
<accession>A0AAW1MX96</accession>
<feature type="chain" id="PRO_5043912282" description="Secreted protein" evidence="1">
    <location>
        <begin position="22"/>
        <end position="95"/>
    </location>
</feature>
<evidence type="ECO:0000313" key="3">
    <source>
        <dbReference type="Proteomes" id="UP001443914"/>
    </source>
</evidence>
<organism evidence="2 3">
    <name type="scientific">Saponaria officinalis</name>
    <name type="common">Common soapwort</name>
    <name type="synonym">Lychnis saponaria</name>
    <dbReference type="NCBI Taxonomy" id="3572"/>
    <lineage>
        <taxon>Eukaryota</taxon>
        <taxon>Viridiplantae</taxon>
        <taxon>Streptophyta</taxon>
        <taxon>Embryophyta</taxon>
        <taxon>Tracheophyta</taxon>
        <taxon>Spermatophyta</taxon>
        <taxon>Magnoliopsida</taxon>
        <taxon>eudicotyledons</taxon>
        <taxon>Gunneridae</taxon>
        <taxon>Pentapetalae</taxon>
        <taxon>Caryophyllales</taxon>
        <taxon>Caryophyllaceae</taxon>
        <taxon>Caryophylleae</taxon>
        <taxon>Saponaria</taxon>
    </lineage>
</organism>
<sequence>MSTCTTPGHILLLLFQTTIQATNTHCHREFVTTIVFSPLFHARLFQPIANTTQIATPTNSQPPPFPNNTEMHHHEDHLMTYEHDNFTTTDGNHHP</sequence>
<proteinExistence type="predicted"/>
<dbReference type="AlphaFoldDB" id="A0AAW1MX96"/>
<evidence type="ECO:0000313" key="2">
    <source>
        <dbReference type="EMBL" id="KAK9749784.1"/>
    </source>
</evidence>
<keyword evidence="1" id="KW-0732">Signal</keyword>
<name>A0AAW1MX96_SAPOF</name>